<dbReference type="InterPro" id="IPR024079">
    <property type="entry name" value="MetalloPept_cat_dom_sf"/>
</dbReference>
<accession>A0A923LU37</accession>
<dbReference type="EMBL" id="JACOPL010000001">
    <property type="protein sequence ID" value="MBC5724024.1"/>
    <property type="molecule type" value="Genomic_DNA"/>
</dbReference>
<dbReference type="InterPro" id="IPR001119">
    <property type="entry name" value="SLH_dom"/>
</dbReference>
<dbReference type="GO" id="GO:0005886">
    <property type="term" value="C:plasma membrane"/>
    <property type="evidence" value="ECO:0007669"/>
    <property type="project" value="TreeGrafter"/>
</dbReference>
<evidence type="ECO:0000256" key="5">
    <source>
        <dbReference type="ARBA" id="ARBA00022737"/>
    </source>
</evidence>
<keyword evidence="5" id="KW-0677">Repeat</keyword>
<dbReference type="Pfam" id="PF01431">
    <property type="entry name" value="Peptidase_M13"/>
    <property type="match status" value="1"/>
</dbReference>
<dbReference type="InterPro" id="IPR018497">
    <property type="entry name" value="Peptidase_M13_C"/>
</dbReference>
<dbReference type="PROSITE" id="PS51272">
    <property type="entry name" value="SLH"/>
    <property type="match status" value="2"/>
</dbReference>
<dbReference type="GO" id="GO:0004222">
    <property type="term" value="F:metalloendopeptidase activity"/>
    <property type="evidence" value="ECO:0007669"/>
    <property type="project" value="InterPro"/>
</dbReference>
<dbReference type="PRINTS" id="PR00786">
    <property type="entry name" value="NEPRILYSIN"/>
</dbReference>
<evidence type="ECO:0000256" key="9">
    <source>
        <dbReference type="SAM" id="SignalP"/>
    </source>
</evidence>
<feature type="signal peptide" evidence="9">
    <location>
        <begin position="1"/>
        <end position="25"/>
    </location>
</feature>
<dbReference type="Gene3D" id="3.40.390.10">
    <property type="entry name" value="Collagenase (Catalytic Domain)"/>
    <property type="match status" value="1"/>
</dbReference>
<dbReference type="InterPro" id="IPR008753">
    <property type="entry name" value="Peptidase_M13_N"/>
</dbReference>
<dbReference type="GO" id="GO:0046872">
    <property type="term" value="F:metal ion binding"/>
    <property type="evidence" value="ECO:0007669"/>
    <property type="project" value="UniProtKB-KW"/>
</dbReference>
<comment type="caution">
    <text evidence="11">The sequence shown here is derived from an EMBL/GenBank/DDBJ whole genome shotgun (WGS) entry which is preliminary data.</text>
</comment>
<dbReference type="Gene3D" id="1.10.1380.10">
    <property type="entry name" value="Neutral endopeptidase , domain2"/>
    <property type="match status" value="1"/>
</dbReference>
<keyword evidence="7" id="KW-0862">Zinc</keyword>
<dbReference type="PANTHER" id="PTHR11733:SF167">
    <property type="entry name" value="FI17812P1-RELATED"/>
    <property type="match status" value="1"/>
</dbReference>
<evidence type="ECO:0000313" key="12">
    <source>
        <dbReference type="Proteomes" id="UP000606499"/>
    </source>
</evidence>
<dbReference type="PANTHER" id="PTHR11733">
    <property type="entry name" value="ZINC METALLOPROTEASE FAMILY M13 NEPRILYSIN-RELATED"/>
    <property type="match status" value="1"/>
</dbReference>
<evidence type="ECO:0000313" key="11">
    <source>
        <dbReference type="EMBL" id="MBC5724024.1"/>
    </source>
</evidence>
<organism evidence="11 12">
    <name type="scientific">Agathobaculum faecis</name>
    <dbReference type="NCBI Taxonomy" id="2763013"/>
    <lineage>
        <taxon>Bacteria</taxon>
        <taxon>Bacillati</taxon>
        <taxon>Bacillota</taxon>
        <taxon>Clostridia</taxon>
        <taxon>Eubacteriales</taxon>
        <taxon>Butyricicoccaceae</taxon>
        <taxon>Agathobaculum</taxon>
    </lineage>
</organism>
<sequence>MKAKQILASALAAAALLASLPAALAADSEIPAARGEVCAALIAAADDYNPGVTAADVMHGDPDGNLRENAPVTRAEALVMLQRAFGGLPAPQGDNARKGYPASNFTDVPAWAKEELADVFAAGIVAGTSSTTFSPDENVTMEQLDKFIHRTYTLFGSNLKDDFYASVNKDWLDSSVIPAGQSSTGTLYEKMYDTEPLNNLIERTVANPVGEDAQRIAALYTNILDWNARNMAGIEPIRPYLEAAEAAQSVDEVMEVKKQLAEELAGNALVGFTLSADAKDSTRYTVGFSAFSPSLSKDTYANGGSQKDAYLTYIQTLFEIGGADEASAAADAQRIWEMEKELSTHALDRQDYGNVDKTYNVYTMDELKSLYPTLDLDDIYAQSGLARSDDQIVVSDIGLLEASPKYFTEEHLTDLKAYLRLTILAGYGGMLSQDFQDASDAYQEAFLGISGTLSDEALATQLVQQYLSDELGRLYAAEYFSEEAKADVEDMVYDFIDIYESRIRSLDWMSDATKAKAIEKLDALGVKVGYPDEGKWNDYFKGVTLKTADEGGSYFDNIITLLKAQQQMLIKWQGQPVNKGLWPMAAYTVNACYVPSSNEIVFPAGILQAPLYDVNASREENLGGIGYIIAHEITHAFDNNGAKYDKNGNAADWWTAEDYAAFQQLCDEVTAFYDGVEAAPGITCNGALTLSENIADLGAAQCILEAVQRETNPDLKAMFRAMANTWCSTMPRETAAYYTTVDVHAPDKLRANRVLQTLDAFYTTFGITEGDGMWIAPEDRVAIW</sequence>
<evidence type="ECO:0000256" key="7">
    <source>
        <dbReference type="ARBA" id="ARBA00022833"/>
    </source>
</evidence>
<dbReference type="SUPFAM" id="SSF55486">
    <property type="entry name" value="Metalloproteases ('zincins'), catalytic domain"/>
    <property type="match status" value="1"/>
</dbReference>
<evidence type="ECO:0000259" key="10">
    <source>
        <dbReference type="PROSITE" id="PS51272"/>
    </source>
</evidence>
<dbReference type="CDD" id="cd08662">
    <property type="entry name" value="M13"/>
    <property type="match status" value="1"/>
</dbReference>
<dbReference type="GO" id="GO:0016485">
    <property type="term" value="P:protein processing"/>
    <property type="evidence" value="ECO:0007669"/>
    <property type="project" value="TreeGrafter"/>
</dbReference>
<dbReference type="Proteomes" id="UP000606499">
    <property type="component" value="Unassembled WGS sequence"/>
</dbReference>
<reference evidence="11" key="1">
    <citation type="submission" date="2020-08" db="EMBL/GenBank/DDBJ databases">
        <title>Genome public.</title>
        <authorList>
            <person name="Liu C."/>
            <person name="Sun Q."/>
        </authorList>
    </citation>
    <scope>NUCLEOTIDE SEQUENCE</scope>
    <source>
        <strain evidence="11">NSJ-28</strain>
    </source>
</reference>
<evidence type="ECO:0000256" key="4">
    <source>
        <dbReference type="ARBA" id="ARBA00022723"/>
    </source>
</evidence>
<keyword evidence="4" id="KW-0479">Metal-binding</keyword>
<gene>
    <name evidence="11" type="ORF">H8S45_00860</name>
</gene>
<dbReference type="InterPro" id="IPR000718">
    <property type="entry name" value="Peptidase_M13"/>
</dbReference>
<evidence type="ECO:0000256" key="6">
    <source>
        <dbReference type="ARBA" id="ARBA00022801"/>
    </source>
</evidence>
<proteinExistence type="inferred from homology"/>
<dbReference type="PROSITE" id="PS51885">
    <property type="entry name" value="NEPRILYSIN"/>
    <property type="match status" value="1"/>
</dbReference>
<keyword evidence="6" id="KW-0378">Hydrolase</keyword>
<dbReference type="Pfam" id="PF05649">
    <property type="entry name" value="Peptidase_M13_N"/>
    <property type="match status" value="1"/>
</dbReference>
<evidence type="ECO:0000256" key="2">
    <source>
        <dbReference type="ARBA" id="ARBA00007357"/>
    </source>
</evidence>
<dbReference type="RefSeq" id="WP_147573668.1">
    <property type="nucleotide sequence ID" value="NZ_JACOPL010000001.1"/>
</dbReference>
<keyword evidence="12" id="KW-1185">Reference proteome</keyword>
<dbReference type="AlphaFoldDB" id="A0A923LU37"/>
<evidence type="ECO:0000256" key="8">
    <source>
        <dbReference type="ARBA" id="ARBA00023049"/>
    </source>
</evidence>
<keyword evidence="3" id="KW-0645">Protease</keyword>
<keyword evidence="9" id="KW-0732">Signal</keyword>
<comment type="cofactor">
    <cofactor evidence="1">
        <name>Zn(2+)</name>
        <dbReference type="ChEBI" id="CHEBI:29105"/>
    </cofactor>
</comment>
<feature type="domain" description="SLH" evidence="10">
    <location>
        <begin position="99"/>
        <end position="162"/>
    </location>
</feature>
<feature type="chain" id="PRO_5037301885" evidence="9">
    <location>
        <begin position="26"/>
        <end position="784"/>
    </location>
</feature>
<evidence type="ECO:0000256" key="3">
    <source>
        <dbReference type="ARBA" id="ARBA00022670"/>
    </source>
</evidence>
<comment type="similarity">
    <text evidence="2">Belongs to the peptidase M13 family.</text>
</comment>
<keyword evidence="8" id="KW-0482">Metalloprotease</keyword>
<evidence type="ECO:0000256" key="1">
    <source>
        <dbReference type="ARBA" id="ARBA00001947"/>
    </source>
</evidence>
<feature type="domain" description="SLH" evidence="10">
    <location>
        <begin position="20"/>
        <end position="95"/>
    </location>
</feature>
<dbReference type="InterPro" id="IPR042089">
    <property type="entry name" value="Peptidase_M13_dom_2"/>
</dbReference>
<dbReference type="Pfam" id="PF00395">
    <property type="entry name" value="SLH"/>
    <property type="match status" value="2"/>
</dbReference>
<protein>
    <submittedName>
        <fullName evidence="11">S-layer homology domain-containing protein</fullName>
    </submittedName>
</protein>
<name>A0A923LU37_9FIRM</name>